<gene>
    <name evidence="1" type="ORF">BU23DRAFT_365311</name>
</gene>
<dbReference type="Proteomes" id="UP000800036">
    <property type="component" value="Unassembled WGS sequence"/>
</dbReference>
<proteinExistence type="predicted"/>
<evidence type="ECO:0000313" key="1">
    <source>
        <dbReference type="EMBL" id="KAF1968424.1"/>
    </source>
</evidence>
<dbReference type="Pfam" id="PF13424">
    <property type="entry name" value="TPR_12"/>
    <property type="match status" value="1"/>
</dbReference>
<dbReference type="EMBL" id="ML976720">
    <property type="protein sequence ID" value="KAF1968424.1"/>
    <property type="molecule type" value="Genomic_DNA"/>
</dbReference>
<dbReference type="PANTHER" id="PTHR46082">
    <property type="entry name" value="ATP/GTP-BINDING PROTEIN-RELATED"/>
    <property type="match status" value="1"/>
</dbReference>
<name>A0A6A5UUP6_9PLEO</name>
<dbReference type="SUPFAM" id="SSF48452">
    <property type="entry name" value="TPR-like"/>
    <property type="match status" value="1"/>
</dbReference>
<dbReference type="InterPro" id="IPR011990">
    <property type="entry name" value="TPR-like_helical_dom_sf"/>
</dbReference>
<sequence length="73" mass="7878">LGNLYANQCKLAEAEAMYSRALQGKEEALGPKHTSTLMTVNNLGILYADQGKLAEAEAMYSRALQGYEEALGP</sequence>
<dbReference type="OrthoDB" id="626167at2759"/>
<accession>A0A6A5UUP6</accession>
<dbReference type="Gene3D" id="1.25.40.10">
    <property type="entry name" value="Tetratricopeptide repeat domain"/>
    <property type="match status" value="1"/>
</dbReference>
<dbReference type="InterPro" id="IPR053137">
    <property type="entry name" value="NLR-like"/>
</dbReference>
<reference evidence="1" key="1">
    <citation type="journal article" date="2020" name="Stud. Mycol.">
        <title>101 Dothideomycetes genomes: a test case for predicting lifestyles and emergence of pathogens.</title>
        <authorList>
            <person name="Haridas S."/>
            <person name="Albert R."/>
            <person name="Binder M."/>
            <person name="Bloem J."/>
            <person name="Labutti K."/>
            <person name="Salamov A."/>
            <person name="Andreopoulos B."/>
            <person name="Baker S."/>
            <person name="Barry K."/>
            <person name="Bills G."/>
            <person name="Bluhm B."/>
            <person name="Cannon C."/>
            <person name="Castanera R."/>
            <person name="Culley D."/>
            <person name="Daum C."/>
            <person name="Ezra D."/>
            <person name="Gonzalez J."/>
            <person name="Henrissat B."/>
            <person name="Kuo A."/>
            <person name="Liang C."/>
            <person name="Lipzen A."/>
            <person name="Lutzoni F."/>
            <person name="Magnuson J."/>
            <person name="Mondo S."/>
            <person name="Nolan M."/>
            <person name="Ohm R."/>
            <person name="Pangilinan J."/>
            <person name="Park H.-J."/>
            <person name="Ramirez L."/>
            <person name="Alfaro M."/>
            <person name="Sun H."/>
            <person name="Tritt A."/>
            <person name="Yoshinaga Y."/>
            <person name="Zwiers L.-H."/>
            <person name="Turgeon B."/>
            <person name="Goodwin S."/>
            <person name="Spatafora J."/>
            <person name="Crous P."/>
            <person name="Grigoriev I."/>
        </authorList>
    </citation>
    <scope>NUCLEOTIDE SEQUENCE</scope>
    <source>
        <strain evidence="1">CBS 107.79</strain>
    </source>
</reference>
<evidence type="ECO:0000313" key="2">
    <source>
        <dbReference type="Proteomes" id="UP000800036"/>
    </source>
</evidence>
<dbReference type="AlphaFoldDB" id="A0A6A5UUP6"/>
<protein>
    <submittedName>
        <fullName evidence="1">Uncharacterized protein</fullName>
    </submittedName>
</protein>
<feature type="non-terminal residue" evidence="1">
    <location>
        <position position="1"/>
    </location>
</feature>
<dbReference type="PANTHER" id="PTHR46082:SF6">
    <property type="entry name" value="AAA+ ATPASE DOMAIN-CONTAINING PROTEIN-RELATED"/>
    <property type="match status" value="1"/>
</dbReference>
<keyword evidence="2" id="KW-1185">Reference proteome</keyword>
<feature type="non-terminal residue" evidence="1">
    <location>
        <position position="73"/>
    </location>
</feature>
<organism evidence="1 2">
    <name type="scientific">Bimuria novae-zelandiae CBS 107.79</name>
    <dbReference type="NCBI Taxonomy" id="1447943"/>
    <lineage>
        <taxon>Eukaryota</taxon>
        <taxon>Fungi</taxon>
        <taxon>Dikarya</taxon>
        <taxon>Ascomycota</taxon>
        <taxon>Pezizomycotina</taxon>
        <taxon>Dothideomycetes</taxon>
        <taxon>Pleosporomycetidae</taxon>
        <taxon>Pleosporales</taxon>
        <taxon>Massarineae</taxon>
        <taxon>Didymosphaeriaceae</taxon>
        <taxon>Bimuria</taxon>
    </lineage>
</organism>